<evidence type="ECO:0000256" key="2">
    <source>
        <dbReference type="ARBA" id="ARBA00005684"/>
    </source>
</evidence>
<dbReference type="AlphaFoldDB" id="A0A8J6TFZ4"/>
<evidence type="ECO:0000256" key="10">
    <source>
        <dbReference type="RuleBase" id="RU361207"/>
    </source>
</evidence>
<proteinExistence type="inferred from homology"/>
<accession>A0A8J6TFZ4</accession>
<evidence type="ECO:0000256" key="6">
    <source>
        <dbReference type="ARBA" id="ARBA00022679"/>
    </source>
</evidence>
<dbReference type="Gene3D" id="3.20.20.80">
    <property type="entry name" value="Glycosidases"/>
    <property type="match status" value="1"/>
</dbReference>
<keyword evidence="5 10" id="KW-0328">Glycosyltransferase</keyword>
<dbReference type="PANTHER" id="PTHR32438:SF5">
    <property type="entry name" value="4-ALPHA-GLUCANOTRANSFERASE DPE1, CHLOROPLASTIC_AMYLOPLASTIC"/>
    <property type="match status" value="1"/>
</dbReference>
<dbReference type="SUPFAM" id="SSF51445">
    <property type="entry name" value="(Trans)glycosidases"/>
    <property type="match status" value="1"/>
</dbReference>
<evidence type="ECO:0000256" key="7">
    <source>
        <dbReference type="ARBA" id="ARBA00023277"/>
    </source>
</evidence>
<evidence type="ECO:0000313" key="12">
    <source>
        <dbReference type="Proteomes" id="UP000614424"/>
    </source>
</evidence>
<comment type="similarity">
    <text evidence="2 10">Belongs to the disproportionating enzyme family.</text>
</comment>
<dbReference type="NCBIfam" id="TIGR00217">
    <property type="entry name" value="malQ"/>
    <property type="match status" value="1"/>
</dbReference>
<comment type="catalytic activity">
    <reaction evidence="1 10">
        <text>Transfers a segment of a (1-&gt;4)-alpha-D-glucan to a new position in an acceptor, which may be glucose or a (1-&gt;4)-alpha-D-glucan.</text>
        <dbReference type="EC" id="2.4.1.25"/>
    </reaction>
</comment>
<sequence>MKTTRAGGILIHLTSLPGSFGIGDLESAVNFLNFLKKAGQSCWQFLPTGPGADVFGQSPYMTLSAMAGNPLLISPQQLVDDSLIDNQELSGVPTFSEYTVDFSKVSQFKEAVLRSAYRNFLNRDDLQDSFKDFCASQSWLDDYSLYMSLREKHDQMPWFRWPKKIARRDPDALSDAAGDLSDAVKYHKFVQFVFFRQWSAFRHLAAESGIKLIGDIPIYVGLDSADVWANQKCFDLDSKTLRPLHVAGVPPDYFSKTGQRWGNPLYLWDKGGDTGKQLYGWWKQRFAVLAQLVDVVRIDHFRGFESYWQIPATEKTAVNGKWVAGPGIHFFEKVGDAISNLEIIAEDLGTITLEVLALRDSLGYPGMKILQFAFDSDAKNLYLPHNFETSNCIVYTGTHDNDTTVGWYLDENVAQESKDRMRRYANCDGTAIHKDCIRLAYSSVAKLAIIPMQDVLGFGSDCRMNTPSTNSSNWIWRCAREFIRNDVAEYLRREIQFYGRGRR</sequence>
<dbReference type="GO" id="GO:0004134">
    <property type="term" value="F:4-alpha-glucanotransferase activity"/>
    <property type="evidence" value="ECO:0007669"/>
    <property type="project" value="UniProtKB-EC"/>
</dbReference>
<evidence type="ECO:0000256" key="3">
    <source>
        <dbReference type="ARBA" id="ARBA00012560"/>
    </source>
</evidence>
<dbReference type="InterPro" id="IPR017853">
    <property type="entry name" value="GH"/>
</dbReference>
<dbReference type="PANTHER" id="PTHR32438">
    <property type="entry name" value="4-ALPHA-GLUCANOTRANSFERASE DPE1, CHLOROPLASTIC/AMYLOPLASTIC"/>
    <property type="match status" value="1"/>
</dbReference>
<protein>
    <recommendedName>
        <fullName evidence="4 10">4-alpha-glucanotransferase</fullName>
        <ecNumber evidence="3 10">2.4.1.25</ecNumber>
    </recommendedName>
    <alternativeName>
        <fullName evidence="8 10">Amylomaltase</fullName>
    </alternativeName>
    <alternativeName>
        <fullName evidence="9 10">Disproportionating enzyme</fullName>
    </alternativeName>
</protein>
<name>A0A8J6TFZ4_9BACT</name>
<dbReference type="EMBL" id="JACNJZ010000123">
    <property type="protein sequence ID" value="MBC8318038.1"/>
    <property type="molecule type" value="Genomic_DNA"/>
</dbReference>
<evidence type="ECO:0000256" key="5">
    <source>
        <dbReference type="ARBA" id="ARBA00022676"/>
    </source>
</evidence>
<gene>
    <name evidence="11" type="primary">malQ</name>
    <name evidence="11" type="ORF">H8E41_09030</name>
</gene>
<comment type="caution">
    <text evidence="11">The sequence shown here is derived from an EMBL/GenBank/DDBJ whole genome shotgun (WGS) entry which is preliminary data.</text>
</comment>
<dbReference type="Pfam" id="PF02446">
    <property type="entry name" value="Glyco_hydro_77"/>
    <property type="match status" value="1"/>
</dbReference>
<reference evidence="11 12" key="1">
    <citation type="submission" date="2020-08" db="EMBL/GenBank/DDBJ databases">
        <title>Bridging the membrane lipid divide: bacteria of the FCB group superphylum have the potential to synthesize archaeal ether lipids.</title>
        <authorList>
            <person name="Villanueva L."/>
            <person name="Von Meijenfeldt F.A.B."/>
            <person name="Westbye A.B."/>
            <person name="Yadav S."/>
            <person name="Hopmans E.C."/>
            <person name="Dutilh B.E."/>
            <person name="Sinninghe Damste J.S."/>
        </authorList>
    </citation>
    <scope>NUCLEOTIDE SEQUENCE [LARGE SCALE GENOMIC DNA]</scope>
    <source>
        <strain evidence="11">NIOZ-UU47</strain>
    </source>
</reference>
<keyword evidence="7 10" id="KW-0119">Carbohydrate metabolism</keyword>
<evidence type="ECO:0000256" key="8">
    <source>
        <dbReference type="ARBA" id="ARBA00031423"/>
    </source>
</evidence>
<evidence type="ECO:0000256" key="9">
    <source>
        <dbReference type="ARBA" id="ARBA00031501"/>
    </source>
</evidence>
<keyword evidence="6 10" id="KW-0808">Transferase</keyword>
<dbReference type="NCBIfam" id="NF011080">
    <property type="entry name" value="PRK14508.1-3"/>
    <property type="match status" value="1"/>
</dbReference>
<dbReference type="InterPro" id="IPR003385">
    <property type="entry name" value="Glyco_hydro_77"/>
</dbReference>
<evidence type="ECO:0000256" key="4">
    <source>
        <dbReference type="ARBA" id="ARBA00020295"/>
    </source>
</evidence>
<dbReference type="Proteomes" id="UP000614424">
    <property type="component" value="Unassembled WGS sequence"/>
</dbReference>
<organism evidence="11 12">
    <name type="scientific">Candidatus Desulfobia pelagia</name>
    <dbReference type="NCBI Taxonomy" id="2841692"/>
    <lineage>
        <taxon>Bacteria</taxon>
        <taxon>Pseudomonadati</taxon>
        <taxon>Thermodesulfobacteriota</taxon>
        <taxon>Desulfobulbia</taxon>
        <taxon>Desulfobulbales</taxon>
        <taxon>Desulfobulbaceae</taxon>
        <taxon>Candidatus Desulfobia</taxon>
    </lineage>
</organism>
<evidence type="ECO:0000256" key="1">
    <source>
        <dbReference type="ARBA" id="ARBA00000439"/>
    </source>
</evidence>
<dbReference type="GO" id="GO:0005975">
    <property type="term" value="P:carbohydrate metabolic process"/>
    <property type="evidence" value="ECO:0007669"/>
    <property type="project" value="InterPro"/>
</dbReference>
<evidence type="ECO:0000313" key="11">
    <source>
        <dbReference type="EMBL" id="MBC8318038.1"/>
    </source>
</evidence>
<dbReference type="EC" id="2.4.1.25" evidence="3 10"/>